<evidence type="ECO:0000313" key="1">
    <source>
        <dbReference type="EMBL" id="CDW47024.1"/>
    </source>
</evidence>
<dbReference type="AlphaFoldDB" id="A0A0K2V964"/>
<sequence length="93" mass="10802">MYHTDCWARQTDFDVIEYNNGILTEYKIGKDMINRNYIYSYVTIKKDGESQTSVGKAASTFGQINNCFEIRKGNGFCVYSFFFLNNCFDNISL</sequence>
<name>A0A0K2V964_LEPSM</name>
<dbReference type="EMBL" id="HACA01029663">
    <property type="protein sequence ID" value="CDW47024.1"/>
    <property type="molecule type" value="Transcribed_RNA"/>
</dbReference>
<protein>
    <submittedName>
        <fullName evidence="1">Uncharacterized protein</fullName>
    </submittedName>
</protein>
<organism evidence="1">
    <name type="scientific">Lepeophtheirus salmonis</name>
    <name type="common">Salmon louse</name>
    <name type="synonym">Caligus salmonis</name>
    <dbReference type="NCBI Taxonomy" id="72036"/>
    <lineage>
        <taxon>Eukaryota</taxon>
        <taxon>Metazoa</taxon>
        <taxon>Ecdysozoa</taxon>
        <taxon>Arthropoda</taxon>
        <taxon>Crustacea</taxon>
        <taxon>Multicrustacea</taxon>
        <taxon>Hexanauplia</taxon>
        <taxon>Copepoda</taxon>
        <taxon>Siphonostomatoida</taxon>
        <taxon>Caligidae</taxon>
        <taxon>Lepeophtheirus</taxon>
    </lineage>
</organism>
<reference evidence="1" key="1">
    <citation type="submission" date="2014-05" db="EMBL/GenBank/DDBJ databases">
        <authorList>
            <person name="Chronopoulou M."/>
        </authorList>
    </citation>
    <scope>NUCLEOTIDE SEQUENCE</scope>
    <source>
        <tissue evidence="1">Whole organism</tissue>
    </source>
</reference>
<accession>A0A0K2V964</accession>
<proteinExistence type="predicted"/>